<comment type="caution">
    <text evidence="1">The sequence shown here is derived from an EMBL/GenBank/DDBJ whole genome shotgun (WGS) entry which is preliminary data.</text>
</comment>
<dbReference type="EMBL" id="AUZZ01002592">
    <property type="protein sequence ID" value="EQD59621.1"/>
    <property type="molecule type" value="Genomic_DNA"/>
</dbReference>
<dbReference type="AlphaFoldDB" id="T1AGL1"/>
<reference evidence="1" key="1">
    <citation type="submission" date="2013-08" db="EMBL/GenBank/DDBJ databases">
        <authorList>
            <person name="Mendez C."/>
            <person name="Richter M."/>
            <person name="Ferrer M."/>
            <person name="Sanchez J."/>
        </authorList>
    </citation>
    <scope>NUCLEOTIDE SEQUENCE</scope>
</reference>
<sequence length="76" mass="8819">FMLHQSIYEILPFDESFMHYDDLPKGFDLYVCGHIHSRVKATVNGKLFLIPGSTVLTQLKEGEQERKGFILFDTKK</sequence>
<dbReference type="SUPFAM" id="SSF56300">
    <property type="entry name" value="Metallo-dependent phosphatases"/>
    <property type="match status" value="1"/>
</dbReference>
<protein>
    <submittedName>
        <fullName evidence="1">Metallophosphoesterase</fullName>
    </submittedName>
</protein>
<organism evidence="1">
    <name type="scientific">mine drainage metagenome</name>
    <dbReference type="NCBI Taxonomy" id="410659"/>
    <lineage>
        <taxon>unclassified sequences</taxon>
        <taxon>metagenomes</taxon>
        <taxon>ecological metagenomes</taxon>
    </lineage>
</organism>
<feature type="non-terminal residue" evidence="1">
    <location>
        <position position="1"/>
    </location>
</feature>
<accession>T1AGL1</accession>
<proteinExistence type="predicted"/>
<dbReference type="Gene3D" id="3.60.21.10">
    <property type="match status" value="1"/>
</dbReference>
<name>T1AGL1_9ZZZZ</name>
<reference evidence="1" key="2">
    <citation type="journal article" date="2014" name="ISME J.">
        <title>Microbial stratification in low pH oxic and suboxic macroscopic growths along an acid mine drainage.</title>
        <authorList>
            <person name="Mendez-Garcia C."/>
            <person name="Mesa V."/>
            <person name="Sprenger R.R."/>
            <person name="Richter M."/>
            <person name="Diez M.S."/>
            <person name="Solano J."/>
            <person name="Bargiela R."/>
            <person name="Golyshina O.V."/>
            <person name="Manteca A."/>
            <person name="Ramos J.L."/>
            <person name="Gallego J.R."/>
            <person name="Llorente I."/>
            <person name="Martins Dos Santos V.A."/>
            <person name="Jensen O.N."/>
            <person name="Pelaez A.I."/>
            <person name="Sanchez J."/>
            <person name="Ferrer M."/>
        </authorList>
    </citation>
    <scope>NUCLEOTIDE SEQUENCE</scope>
</reference>
<gene>
    <name evidence="1" type="ORF">B2A_03888</name>
</gene>
<dbReference type="InterPro" id="IPR029052">
    <property type="entry name" value="Metallo-depent_PP-like"/>
</dbReference>
<evidence type="ECO:0000313" key="1">
    <source>
        <dbReference type="EMBL" id="EQD59621.1"/>
    </source>
</evidence>